<proteinExistence type="predicted"/>
<dbReference type="EMBL" id="JAZDWU010000002">
    <property type="protein sequence ID" value="KAL0011697.1"/>
    <property type="molecule type" value="Genomic_DNA"/>
</dbReference>
<name>A0AAW2DMB3_9ROSI</name>
<protein>
    <submittedName>
        <fullName evidence="1">Uncharacterized protein</fullName>
    </submittedName>
</protein>
<gene>
    <name evidence="1" type="ORF">SO802_006805</name>
</gene>
<organism evidence="1 2">
    <name type="scientific">Lithocarpus litseifolius</name>
    <dbReference type="NCBI Taxonomy" id="425828"/>
    <lineage>
        <taxon>Eukaryota</taxon>
        <taxon>Viridiplantae</taxon>
        <taxon>Streptophyta</taxon>
        <taxon>Embryophyta</taxon>
        <taxon>Tracheophyta</taxon>
        <taxon>Spermatophyta</taxon>
        <taxon>Magnoliopsida</taxon>
        <taxon>eudicotyledons</taxon>
        <taxon>Gunneridae</taxon>
        <taxon>Pentapetalae</taxon>
        <taxon>rosids</taxon>
        <taxon>fabids</taxon>
        <taxon>Fagales</taxon>
        <taxon>Fagaceae</taxon>
        <taxon>Lithocarpus</taxon>
    </lineage>
</organism>
<dbReference type="Proteomes" id="UP001459277">
    <property type="component" value="Unassembled WGS sequence"/>
</dbReference>
<accession>A0AAW2DMB3</accession>
<dbReference type="AlphaFoldDB" id="A0AAW2DMB3"/>
<keyword evidence="2" id="KW-1185">Reference proteome</keyword>
<evidence type="ECO:0000313" key="2">
    <source>
        <dbReference type="Proteomes" id="UP001459277"/>
    </source>
</evidence>
<reference evidence="1 2" key="1">
    <citation type="submission" date="2024-01" db="EMBL/GenBank/DDBJ databases">
        <title>A telomere-to-telomere, gap-free genome of sweet tea (Lithocarpus litseifolius).</title>
        <authorList>
            <person name="Zhou J."/>
        </authorList>
    </citation>
    <scope>NUCLEOTIDE SEQUENCE [LARGE SCALE GENOMIC DNA]</scope>
    <source>
        <strain evidence="1">Zhou-2022a</strain>
        <tissue evidence="1">Leaf</tissue>
    </source>
</reference>
<evidence type="ECO:0000313" key="1">
    <source>
        <dbReference type="EMBL" id="KAL0011697.1"/>
    </source>
</evidence>
<sequence>MQTHALPFLHTQNVGQRLHLQSKTQATISPSLPQLNSSTFSGTTLLQLYICLRYLSLTHNSFSPSLTLSSSLPQRVDTWVSTTRVSTSSSSSFGLDFW</sequence>
<comment type="caution">
    <text evidence="1">The sequence shown here is derived from an EMBL/GenBank/DDBJ whole genome shotgun (WGS) entry which is preliminary data.</text>
</comment>